<evidence type="ECO:0000313" key="1">
    <source>
        <dbReference type="EMBL" id="CAL1613576.1"/>
    </source>
</evidence>
<proteinExistence type="predicted"/>
<dbReference type="Proteomes" id="UP001497482">
    <property type="component" value="Chromosome 8"/>
</dbReference>
<name>A0AAV2MKI6_KNICA</name>
<dbReference type="EMBL" id="OZ035830">
    <property type="protein sequence ID" value="CAL1613576.1"/>
    <property type="molecule type" value="Genomic_DNA"/>
</dbReference>
<reference evidence="1 2" key="1">
    <citation type="submission" date="2024-04" db="EMBL/GenBank/DDBJ databases">
        <authorList>
            <person name="Waldvogel A.-M."/>
            <person name="Schoenle A."/>
        </authorList>
    </citation>
    <scope>NUCLEOTIDE SEQUENCE [LARGE SCALE GENOMIC DNA]</scope>
</reference>
<dbReference type="AlphaFoldDB" id="A0AAV2MKI6"/>
<protein>
    <submittedName>
        <fullName evidence="1">Uncharacterized protein</fullName>
    </submittedName>
</protein>
<evidence type="ECO:0000313" key="2">
    <source>
        <dbReference type="Proteomes" id="UP001497482"/>
    </source>
</evidence>
<organism evidence="1 2">
    <name type="scientific">Knipowitschia caucasica</name>
    <name type="common">Caucasian dwarf goby</name>
    <name type="synonym">Pomatoschistus caucasicus</name>
    <dbReference type="NCBI Taxonomy" id="637954"/>
    <lineage>
        <taxon>Eukaryota</taxon>
        <taxon>Metazoa</taxon>
        <taxon>Chordata</taxon>
        <taxon>Craniata</taxon>
        <taxon>Vertebrata</taxon>
        <taxon>Euteleostomi</taxon>
        <taxon>Actinopterygii</taxon>
        <taxon>Neopterygii</taxon>
        <taxon>Teleostei</taxon>
        <taxon>Neoteleostei</taxon>
        <taxon>Acanthomorphata</taxon>
        <taxon>Gobiaria</taxon>
        <taxon>Gobiiformes</taxon>
        <taxon>Gobioidei</taxon>
        <taxon>Gobiidae</taxon>
        <taxon>Gobiinae</taxon>
        <taxon>Knipowitschia</taxon>
    </lineage>
</organism>
<keyword evidence="2" id="KW-1185">Reference proteome</keyword>
<accession>A0AAV2MKI6</accession>
<gene>
    <name evidence="1" type="ORF">KC01_LOCUS39764</name>
</gene>
<sequence length="82" mass="9649">MRGKSTVSQRIVKMGQRQARYQEAPQVNFGSPRTSLCPHYLEQPGPRLCCHYQHYPQVYPERVLSYSPPYSPSLFKRPPERR</sequence>